<evidence type="ECO:0000313" key="2">
    <source>
        <dbReference type="Proteomes" id="UP000187203"/>
    </source>
</evidence>
<accession>A0A1R3IAL4</accession>
<gene>
    <name evidence="1" type="ORF">COLO4_24391</name>
</gene>
<keyword evidence="2" id="KW-1185">Reference proteome</keyword>
<dbReference type="EMBL" id="AWUE01018523">
    <property type="protein sequence ID" value="OMO79619.1"/>
    <property type="molecule type" value="Genomic_DNA"/>
</dbReference>
<reference evidence="2" key="1">
    <citation type="submission" date="2013-09" db="EMBL/GenBank/DDBJ databases">
        <title>Corchorus olitorius genome sequencing.</title>
        <authorList>
            <person name="Alam M."/>
            <person name="Haque M.S."/>
            <person name="Islam M.S."/>
            <person name="Emdad E.M."/>
            <person name="Islam M.M."/>
            <person name="Ahmed B."/>
            <person name="Halim A."/>
            <person name="Hossen Q.M.M."/>
            <person name="Hossain M.Z."/>
            <person name="Ahmed R."/>
            <person name="Khan M.M."/>
            <person name="Islam R."/>
            <person name="Rashid M.M."/>
            <person name="Khan S.A."/>
            <person name="Rahman M.S."/>
            <person name="Alam M."/>
            <person name="Yahiya A.S."/>
            <person name="Khan M.S."/>
            <person name="Azam M.S."/>
            <person name="Haque T."/>
            <person name="Lashkar M.Z.H."/>
            <person name="Akhand A.I."/>
            <person name="Morshed G."/>
            <person name="Roy S."/>
            <person name="Uddin K.S."/>
            <person name="Rabeya T."/>
            <person name="Hossain A.S."/>
            <person name="Chowdhury A."/>
            <person name="Snigdha A.R."/>
            <person name="Mortoza M.S."/>
            <person name="Matin S.A."/>
            <person name="Hoque S.M.E."/>
            <person name="Islam M.K."/>
            <person name="Roy D.K."/>
            <person name="Haider R."/>
            <person name="Moosa M.M."/>
            <person name="Elias S.M."/>
            <person name="Hasan A.M."/>
            <person name="Jahan S."/>
            <person name="Shafiuddin M."/>
            <person name="Mahmood N."/>
            <person name="Shommy N.S."/>
        </authorList>
    </citation>
    <scope>NUCLEOTIDE SEQUENCE [LARGE SCALE GENOMIC DNA]</scope>
    <source>
        <strain evidence="2">cv. O-4</strain>
    </source>
</reference>
<dbReference type="Proteomes" id="UP000187203">
    <property type="component" value="Unassembled WGS sequence"/>
</dbReference>
<dbReference type="AlphaFoldDB" id="A0A1R3IAL4"/>
<protein>
    <submittedName>
        <fullName evidence="1">Beta-xylosidase/alpha-L-arabinofuranosidase 2-like protein</fullName>
    </submittedName>
</protein>
<proteinExistence type="predicted"/>
<comment type="caution">
    <text evidence="1">The sequence shown here is derived from an EMBL/GenBank/DDBJ whole genome shotgun (WGS) entry which is preliminary data.</text>
</comment>
<evidence type="ECO:0000313" key="1">
    <source>
        <dbReference type="EMBL" id="OMO79619.1"/>
    </source>
</evidence>
<name>A0A1R3IAL4_9ROSI</name>
<organism evidence="1 2">
    <name type="scientific">Corchorus olitorius</name>
    <dbReference type="NCBI Taxonomy" id="93759"/>
    <lineage>
        <taxon>Eukaryota</taxon>
        <taxon>Viridiplantae</taxon>
        <taxon>Streptophyta</taxon>
        <taxon>Embryophyta</taxon>
        <taxon>Tracheophyta</taxon>
        <taxon>Spermatophyta</taxon>
        <taxon>Magnoliopsida</taxon>
        <taxon>eudicotyledons</taxon>
        <taxon>Gunneridae</taxon>
        <taxon>Pentapetalae</taxon>
        <taxon>rosids</taxon>
        <taxon>malvids</taxon>
        <taxon>Malvales</taxon>
        <taxon>Malvaceae</taxon>
        <taxon>Grewioideae</taxon>
        <taxon>Apeibeae</taxon>
        <taxon>Corchorus</taxon>
    </lineage>
</organism>
<sequence>MAEFLLSSSPLVWTLISRFIDFLKSQIEGLVSRMEMERLLSWIVCTAQDDAELAGWESESFWPQSRYATSAVVPGMDFTSMVNLYCYAYVTWVL</sequence>